<gene>
    <name evidence="1" type="ORF">BDN72DRAFT_916474</name>
</gene>
<evidence type="ECO:0000313" key="1">
    <source>
        <dbReference type="EMBL" id="TFK66816.1"/>
    </source>
</evidence>
<accession>A0ACD3AM60</accession>
<dbReference type="Proteomes" id="UP000308600">
    <property type="component" value="Unassembled WGS sequence"/>
</dbReference>
<name>A0ACD3AM60_9AGAR</name>
<reference evidence="1 2" key="1">
    <citation type="journal article" date="2019" name="Nat. Ecol. Evol.">
        <title>Megaphylogeny resolves global patterns of mushroom evolution.</title>
        <authorList>
            <person name="Varga T."/>
            <person name="Krizsan K."/>
            <person name="Foldi C."/>
            <person name="Dima B."/>
            <person name="Sanchez-Garcia M."/>
            <person name="Sanchez-Ramirez S."/>
            <person name="Szollosi G.J."/>
            <person name="Szarkandi J.G."/>
            <person name="Papp V."/>
            <person name="Albert L."/>
            <person name="Andreopoulos W."/>
            <person name="Angelini C."/>
            <person name="Antonin V."/>
            <person name="Barry K.W."/>
            <person name="Bougher N.L."/>
            <person name="Buchanan P."/>
            <person name="Buyck B."/>
            <person name="Bense V."/>
            <person name="Catcheside P."/>
            <person name="Chovatia M."/>
            <person name="Cooper J."/>
            <person name="Damon W."/>
            <person name="Desjardin D."/>
            <person name="Finy P."/>
            <person name="Geml J."/>
            <person name="Haridas S."/>
            <person name="Hughes K."/>
            <person name="Justo A."/>
            <person name="Karasinski D."/>
            <person name="Kautmanova I."/>
            <person name="Kiss B."/>
            <person name="Kocsube S."/>
            <person name="Kotiranta H."/>
            <person name="LaButti K.M."/>
            <person name="Lechner B.E."/>
            <person name="Liimatainen K."/>
            <person name="Lipzen A."/>
            <person name="Lukacs Z."/>
            <person name="Mihaltcheva S."/>
            <person name="Morgado L.N."/>
            <person name="Niskanen T."/>
            <person name="Noordeloos M.E."/>
            <person name="Ohm R.A."/>
            <person name="Ortiz-Santana B."/>
            <person name="Ovrebo C."/>
            <person name="Racz N."/>
            <person name="Riley R."/>
            <person name="Savchenko A."/>
            <person name="Shiryaev A."/>
            <person name="Soop K."/>
            <person name="Spirin V."/>
            <person name="Szebenyi C."/>
            <person name="Tomsovsky M."/>
            <person name="Tulloss R.E."/>
            <person name="Uehling J."/>
            <person name="Grigoriev I.V."/>
            <person name="Vagvolgyi C."/>
            <person name="Papp T."/>
            <person name="Martin F.M."/>
            <person name="Miettinen O."/>
            <person name="Hibbett D.S."/>
            <person name="Nagy L.G."/>
        </authorList>
    </citation>
    <scope>NUCLEOTIDE SEQUENCE [LARGE SCALE GENOMIC DNA]</scope>
    <source>
        <strain evidence="1 2">NL-1719</strain>
    </source>
</reference>
<organism evidence="1 2">
    <name type="scientific">Pluteus cervinus</name>
    <dbReference type="NCBI Taxonomy" id="181527"/>
    <lineage>
        <taxon>Eukaryota</taxon>
        <taxon>Fungi</taxon>
        <taxon>Dikarya</taxon>
        <taxon>Basidiomycota</taxon>
        <taxon>Agaricomycotina</taxon>
        <taxon>Agaricomycetes</taxon>
        <taxon>Agaricomycetidae</taxon>
        <taxon>Agaricales</taxon>
        <taxon>Pluteineae</taxon>
        <taxon>Pluteaceae</taxon>
        <taxon>Pluteus</taxon>
    </lineage>
</organism>
<dbReference type="EMBL" id="ML208393">
    <property type="protein sequence ID" value="TFK66816.1"/>
    <property type="molecule type" value="Genomic_DNA"/>
</dbReference>
<sequence>HPISTEWEAEFNKLMEAHRDSLDFDKPLEPLTPPSDLHQSETPKFDQDGLPILGPYAFAESGNKYLESSPNLSLLEDAKALLENNGLLSKATLLLEAAIQKDELGEGGYEAWVLLGKTRIMDEQEGAGMRALAEGVRKAEESGTPGPGMLSLAISYTNESYDRASHIMLLRWLRARFPSHTIPDETWHTVRSSSTWDAHNRITEVFLKLARSQHQEGTVDADVQLALGVLFYTNNEYGRAADCFKSALSVRPQDYLLWNRLGVSLASGDKPEEALNAYREALQLQPTYTRAVYNVGVACLNLQAYKEAAEHFLSALETQEITTADTSEELWKILRRAFTKMDRSDLVELSKPGLKPDLEVFRQEGFDF</sequence>
<keyword evidence="2" id="KW-1185">Reference proteome</keyword>
<evidence type="ECO:0000313" key="2">
    <source>
        <dbReference type="Proteomes" id="UP000308600"/>
    </source>
</evidence>
<protein>
    <submittedName>
        <fullName evidence="1">TPR-like protein</fullName>
    </submittedName>
</protein>
<proteinExistence type="predicted"/>
<feature type="non-terminal residue" evidence="1">
    <location>
        <position position="1"/>
    </location>
</feature>